<organism evidence="1 2">
    <name type="scientific">Paracoccus marcusii</name>
    <dbReference type="NCBI Taxonomy" id="59779"/>
    <lineage>
        <taxon>Bacteria</taxon>
        <taxon>Pseudomonadati</taxon>
        <taxon>Pseudomonadota</taxon>
        <taxon>Alphaproteobacteria</taxon>
        <taxon>Rhodobacterales</taxon>
        <taxon>Paracoccaceae</taxon>
        <taxon>Paracoccus</taxon>
    </lineage>
</organism>
<keyword evidence="2" id="KW-1185">Reference proteome</keyword>
<name>A0ABY7URY4_9RHOB</name>
<proteinExistence type="predicted"/>
<accession>A0ABY7URY4</accession>
<sequence>MTASERNGGHAPKPLLFSDAEAAAASEMPLPSLRVLQAAGAIQARKVPKENGGFKRKWSEEDVLIASIGSAIGEHFSWNIRIVSEAMAKTHSATWKALATSIAGTISPDAGSLIRKSEYDWYLDLVDRRFLFLRVPVDFTAILPDVELNQTILTLGWLRSKDAFQRLPWSLGHPRGRARLSMILSPDQVLNAERYYKLAMAAHANALSTASINITMQVSATWRRLHGHEARFVGQALPRKDCL</sequence>
<protein>
    <submittedName>
        <fullName evidence="1">Uncharacterized protein</fullName>
    </submittedName>
</protein>
<evidence type="ECO:0000313" key="2">
    <source>
        <dbReference type="Proteomes" id="UP001216899"/>
    </source>
</evidence>
<evidence type="ECO:0000313" key="1">
    <source>
        <dbReference type="EMBL" id="WDA11785.1"/>
    </source>
</evidence>
<reference evidence="1 2" key="1">
    <citation type="submission" date="2023-02" db="EMBL/GenBank/DDBJ databases">
        <title>Whole genome sequenc of Paracoccus marcusii MBLB0836.</title>
        <authorList>
            <person name="Seo M.-J."/>
            <person name="Cho E.-S."/>
            <person name="Hwang C.Y."/>
        </authorList>
    </citation>
    <scope>NUCLEOTIDE SEQUENCE [LARGE SCALE GENOMIC DNA]</scope>
    <source>
        <strain evidence="1 2">MBLB0836</strain>
    </source>
</reference>
<gene>
    <name evidence="1" type="ORF">PRL19_10805</name>
</gene>
<dbReference type="Proteomes" id="UP001216899">
    <property type="component" value="Chromosome"/>
</dbReference>
<dbReference type="EMBL" id="CP117466">
    <property type="protein sequence ID" value="WDA11785.1"/>
    <property type="molecule type" value="Genomic_DNA"/>
</dbReference>
<dbReference type="RefSeq" id="WP_273742948.1">
    <property type="nucleotide sequence ID" value="NZ_CP117466.1"/>
</dbReference>